<name>A0A6H0XT88_9PEZI</name>
<evidence type="ECO:0000256" key="2">
    <source>
        <dbReference type="ARBA" id="ARBA00022833"/>
    </source>
</evidence>
<dbReference type="EMBL" id="CP051140">
    <property type="protein sequence ID" value="QIW97880.1"/>
    <property type="molecule type" value="Genomic_DNA"/>
</dbReference>
<dbReference type="Pfam" id="PF00653">
    <property type="entry name" value="BIR"/>
    <property type="match status" value="2"/>
</dbReference>
<feature type="compositionally biased region" description="Polar residues" evidence="4">
    <location>
        <begin position="458"/>
        <end position="468"/>
    </location>
</feature>
<dbReference type="CDD" id="cd00022">
    <property type="entry name" value="BIR"/>
    <property type="match status" value="2"/>
</dbReference>
<feature type="compositionally biased region" description="Basic and acidic residues" evidence="4">
    <location>
        <begin position="384"/>
        <end position="395"/>
    </location>
</feature>
<evidence type="ECO:0000256" key="3">
    <source>
        <dbReference type="SAM" id="Coils"/>
    </source>
</evidence>
<accession>A0A6H0XT88</accession>
<dbReference type="GO" id="GO:0046872">
    <property type="term" value="F:metal ion binding"/>
    <property type="evidence" value="ECO:0007669"/>
    <property type="project" value="UniProtKB-KW"/>
</dbReference>
<gene>
    <name evidence="5" type="ORF">AMS68_003398</name>
</gene>
<feature type="compositionally biased region" description="Basic residues" evidence="4">
    <location>
        <begin position="204"/>
        <end position="217"/>
    </location>
</feature>
<feature type="compositionally biased region" description="Polar residues" evidence="4">
    <location>
        <begin position="408"/>
        <end position="421"/>
    </location>
</feature>
<dbReference type="Gene3D" id="1.10.1170.10">
    <property type="entry name" value="Inhibitor Of Apoptosis Protein (2mihbC-IAP-1), Chain A"/>
    <property type="match status" value="2"/>
</dbReference>
<evidence type="ECO:0000313" key="5">
    <source>
        <dbReference type="EMBL" id="QIW97880.1"/>
    </source>
</evidence>
<keyword evidence="1" id="KW-0479">Metal-binding</keyword>
<dbReference type="SMART" id="SM00238">
    <property type="entry name" value="BIR"/>
    <property type="match status" value="2"/>
</dbReference>
<keyword evidence="6" id="KW-1185">Reference proteome</keyword>
<feature type="compositionally biased region" description="Low complexity" evidence="4">
    <location>
        <begin position="366"/>
        <end position="379"/>
    </location>
</feature>
<dbReference type="PANTHER" id="PTHR46771">
    <property type="entry name" value="DETERIN"/>
    <property type="match status" value="1"/>
</dbReference>
<reference evidence="5 6" key="1">
    <citation type="journal article" date="2016" name="Sci. Rep.">
        <title>Peltaster fructicola genome reveals evolution from an invasive phytopathogen to an ectophytic parasite.</title>
        <authorList>
            <person name="Xu C."/>
            <person name="Chen H."/>
            <person name="Gleason M.L."/>
            <person name="Xu J.R."/>
            <person name="Liu H."/>
            <person name="Zhang R."/>
            <person name="Sun G."/>
        </authorList>
    </citation>
    <scope>NUCLEOTIDE SEQUENCE [LARGE SCALE GENOMIC DNA]</scope>
    <source>
        <strain evidence="5 6">LNHT1506</strain>
    </source>
</reference>
<feature type="compositionally biased region" description="Basic residues" evidence="4">
    <location>
        <begin position="16"/>
        <end position="30"/>
    </location>
</feature>
<dbReference type="InterPro" id="IPR001370">
    <property type="entry name" value="BIR_rpt"/>
</dbReference>
<feature type="coiled-coil region" evidence="3">
    <location>
        <begin position="476"/>
        <end position="506"/>
    </location>
</feature>
<dbReference type="AlphaFoldDB" id="A0A6H0XT88"/>
<evidence type="ECO:0000256" key="4">
    <source>
        <dbReference type="SAM" id="MobiDB-lite"/>
    </source>
</evidence>
<dbReference type="SUPFAM" id="SSF57924">
    <property type="entry name" value="Inhibitor of apoptosis (IAP) repeat"/>
    <property type="match status" value="2"/>
</dbReference>
<sequence>MYAYRARLASFERPKHTSKKRTSSQSKKKTTTNPAWPHQTPRPDDLARAGFFFQPDDTEGDDNVKCFSCRACLNGWEPNDDPIIEHVSHRPDCAWATAVSVVRREGVESDDRDPLSEQLHNARLQTFSQGTWPHEQEEGHFCTAQRMADAGWCLDAGPGYEDSATCFYCDLALDGWEAEDDPMEEHRKRQPDCRFFELLKRYHSTKGQAKSKTKGTKNARSSKASRASVQSTVSMAPSEMTTYDDASGDEVVAAEPKSSKSKKASRSTATKSSKGRKQTQTDAEVVEHELEEPSQPVEETKPVKKPKKTTKKSTKISTVSSTQDADNDAPVPKQKKTTKKASAVNKRVSNAADQLQDELEESIIDQFPQPTSKSSQQSSRGVKRTSDGSAKDRDSSIMVAEFPVPPQSAKQQPVSRTSKAKSITFEVEVEEATATAITHPSATQGGPRPTKRAKSARSTKSAQSSHAYDTTLEDALVDEEERAIELELARIEKEQQEREINAQRQTKAEPSNGAFEILQDEVDEEPYYHPMLPLVAMTGSTIRNTPTPSPTGSDKENTSSLEAAKSAHTPVYMSPTKTTRIPLAPSTPNRMLPSANAGTVSPRKLLGATRSTVAWKPVDLDSVLLLGPQATPNKLREILVTAAGSLTADERKMTIEEWLRSRARQQEQELQRRGEEMVATFEAEGNRALGCLEGMHVAV</sequence>
<dbReference type="Proteomes" id="UP000503462">
    <property type="component" value="Chromosome 2"/>
</dbReference>
<feature type="compositionally biased region" description="Low complexity" evidence="4">
    <location>
        <begin position="219"/>
        <end position="228"/>
    </location>
</feature>
<keyword evidence="2" id="KW-0862">Zinc</keyword>
<evidence type="ECO:0008006" key="7">
    <source>
        <dbReference type="Google" id="ProtNLM"/>
    </source>
</evidence>
<feature type="region of interest" description="Disordered" evidence="4">
    <location>
        <begin position="1"/>
        <end position="45"/>
    </location>
</feature>
<evidence type="ECO:0000256" key="1">
    <source>
        <dbReference type="ARBA" id="ARBA00022723"/>
    </source>
</evidence>
<protein>
    <recommendedName>
        <fullName evidence="7">BIR-domain-containing protein</fullName>
    </recommendedName>
</protein>
<dbReference type="PROSITE" id="PS50143">
    <property type="entry name" value="BIR_REPEAT_2"/>
    <property type="match status" value="2"/>
</dbReference>
<evidence type="ECO:0000313" key="6">
    <source>
        <dbReference type="Proteomes" id="UP000503462"/>
    </source>
</evidence>
<dbReference type="PANTHER" id="PTHR46771:SF5">
    <property type="entry name" value="DETERIN"/>
    <property type="match status" value="1"/>
</dbReference>
<dbReference type="OrthoDB" id="2196114at2759"/>
<keyword evidence="3" id="KW-0175">Coiled coil</keyword>
<feature type="region of interest" description="Disordered" evidence="4">
    <location>
        <begin position="204"/>
        <end position="474"/>
    </location>
</feature>
<feature type="compositionally biased region" description="Basic residues" evidence="4">
    <location>
        <begin position="303"/>
        <end position="314"/>
    </location>
</feature>
<dbReference type="InterPro" id="IPR051190">
    <property type="entry name" value="Baculoviral_IAP"/>
</dbReference>
<feature type="compositionally biased region" description="Polar residues" evidence="4">
    <location>
        <begin position="229"/>
        <end position="241"/>
    </location>
</feature>
<proteinExistence type="predicted"/>
<organism evidence="5 6">
    <name type="scientific">Peltaster fructicola</name>
    <dbReference type="NCBI Taxonomy" id="286661"/>
    <lineage>
        <taxon>Eukaryota</taxon>
        <taxon>Fungi</taxon>
        <taxon>Dikarya</taxon>
        <taxon>Ascomycota</taxon>
        <taxon>Pezizomycotina</taxon>
        <taxon>Dothideomycetes</taxon>
        <taxon>Dothideomycetes incertae sedis</taxon>
        <taxon>Peltaster</taxon>
    </lineage>
</organism>